<dbReference type="Pfam" id="PF12705">
    <property type="entry name" value="PDDEXK_1"/>
    <property type="match status" value="1"/>
</dbReference>
<evidence type="ECO:0000313" key="2">
    <source>
        <dbReference type="EMBL" id="GGB71232.1"/>
    </source>
</evidence>
<dbReference type="InterPro" id="IPR014153">
    <property type="entry name" value="Ds_break_AddB"/>
</dbReference>
<dbReference type="InterPro" id="IPR038726">
    <property type="entry name" value="PDDEXK_AddAB-type"/>
</dbReference>
<dbReference type="Proteomes" id="UP000628854">
    <property type="component" value="Unassembled WGS sequence"/>
</dbReference>
<dbReference type="NCBIfam" id="TIGR02786">
    <property type="entry name" value="addB_alphas"/>
    <property type="match status" value="1"/>
</dbReference>
<organism evidence="2 3">
    <name type="scientific">Henriciella pelagia</name>
    <dbReference type="NCBI Taxonomy" id="1977912"/>
    <lineage>
        <taxon>Bacteria</taxon>
        <taxon>Pseudomonadati</taxon>
        <taxon>Pseudomonadota</taxon>
        <taxon>Alphaproteobacteria</taxon>
        <taxon>Hyphomonadales</taxon>
        <taxon>Hyphomonadaceae</taxon>
        <taxon>Henriciella</taxon>
    </lineage>
</organism>
<dbReference type="SUPFAM" id="SSF52540">
    <property type="entry name" value="P-loop containing nucleoside triphosphate hydrolases"/>
    <property type="match status" value="1"/>
</dbReference>
<reference evidence="3" key="1">
    <citation type="journal article" date="2019" name="Int. J. Syst. Evol. Microbiol.">
        <title>The Global Catalogue of Microorganisms (GCM) 10K type strain sequencing project: providing services to taxonomists for standard genome sequencing and annotation.</title>
        <authorList>
            <consortium name="The Broad Institute Genomics Platform"/>
            <consortium name="The Broad Institute Genome Sequencing Center for Infectious Disease"/>
            <person name="Wu L."/>
            <person name="Ma J."/>
        </authorList>
    </citation>
    <scope>NUCLEOTIDE SEQUENCE [LARGE SCALE GENOMIC DNA]</scope>
    <source>
        <strain evidence="3">CGMCC 1.15928</strain>
    </source>
</reference>
<accession>A0ABQ1JP76</accession>
<feature type="domain" description="PD-(D/E)XK endonuclease-like" evidence="1">
    <location>
        <begin position="747"/>
        <end position="993"/>
    </location>
</feature>
<keyword evidence="3" id="KW-1185">Reference proteome</keyword>
<protein>
    <submittedName>
        <fullName evidence="2">Double-strand break repair protein AddB</fullName>
    </submittedName>
</protein>
<name>A0ABQ1JP76_9PROT</name>
<proteinExistence type="predicted"/>
<sequence length="1025" mass="111389">MAEMLRGMSKPGLFASGAPKLRTIPPGANFLKELARALAEETGLADAPDAMADDLIYVPNRRSARALALALFQAAGGNTLLMPEIRPLGDLENDEPPPGAESALADLPPAIPAAERLGRLTRLVTAYYERQGKPVPPASALAAARELARLLDQAALSGKVEWGRLESLVQDRQLAEHWRRSVDFLDIITAQWPEELERNVQMDPYARRLAAAEAMAANWSSTPPRGRVIIAGSTGADPSGRILMKAALTLPQSLIVLPGLDTGVEPRAWARIAQTPNHPQYAFAETLAALGFRPDEVAPWPGLDETPEAAARRDLIHEALAPADDTSGWLERLNEMADAQQPADFARKGLSGLTMIEAANESEEAWCAALLLRQTLETDNETAALVTPDAGLARRVSALMKQWDIDLTPSGGTPLLQTPAGSLAALIMDWTVDPTHPVTLLAALKHAQVQYPHDLAGFERFFLRGPRRWNDWDGLNDHIDRTAGDEDHRKRTGLSDDTVALARKIATHLEAHFDKAGLRDPDAAIAGQAYLEAVADMMGELGATPLPWAGEDGAALSTALRDFALMTASMEDAVPEVWCELFKAYCAALTVRSRADHPRLAIWGPLEARLQSADRLILAGLNEGVWPQQPPADAFLPRSFRKDIGLNDPDERIGLSAHDFAQMAAAPNVILLSSKRREDAPAVSSRWLWRLNTLARGALGEKGAADALAPREEDDPRLWLATLSEPPTLALKTEPRPAPASEHRPRRLSVTRIEALQRDPYAIYAQYVLGLNKLDALELPVDARPRGTAIHAALEKFEEAGVEKSADALVTLLEQELREAGEAEEVILGAVAARRKVAGEYIAWRAARLHLIAGAPYTEIKGEHSFDVPGMGRAAFTLTATADRIEKHQDGTLAILDFKSGAPPGEGEVRTGLNPQMPLQAIIAQEGGFAAQGVTAKPVSALTYVRFGSKFDVRNIGDKAGSQHPEKPIEEIIAETREGFLKLIEKFADPNHPYISMPRPKWAKYGSDYARLARRDEWAAEDGDD</sequence>
<dbReference type="EMBL" id="BMKF01000002">
    <property type="protein sequence ID" value="GGB71232.1"/>
    <property type="molecule type" value="Genomic_DNA"/>
</dbReference>
<dbReference type="InterPro" id="IPR027417">
    <property type="entry name" value="P-loop_NTPase"/>
</dbReference>
<gene>
    <name evidence="2" type="ORF">GCM10011503_19890</name>
</gene>
<comment type="caution">
    <text evidence="2">The sequence shown here is derived from an EMBL/GenBank/DDBJ whole genome shotgun (WGS) entry which is preliminary data.</text>
</comment>
<evidence type="ECO:0000313" key="3">
    <source>
        <dbReference type="Proteomes" id="UP000628854"/>
    </source>
</evidence>
<evidence type="ECO:0000259" key="1">
    <source>
        <dbReference type="Pfam" id="PF12705"/>
    </source>
</evidence>